<dbReference type="Gene3D" id="3.30.200.160">
    <property type="entry name" value="TFIIIC, subcomplex tauA, subunit Sfc1, barrel domain"/>
    <property type="match status" value="1"/>
</dbReference>
<dbReference type="GO" id="GO:0003677">
    <property type="term" value="F:DNA binding"/>
    <property type="evidence" value="ECO:0007669"/>
    <property type="project" value="UniProtKB-KW"/>
</dbReference>
<evidence type="ECO:0008006" key="9">
    <source>
        <dbReference type="Google" id="ProtNLM"/>
    </source>
</evidence>
<proteinExistence type="predicted"/>
<dbReference type="PANTHER" id="PTHR13230">
    <property type="entry name" value="GENERAL TRANSCRIPTION FACTOR IIIC, POLYPEPTIDE 5"/>
    <property type="match status" value="1"/>
</dbReference>
<dbReference type="AlphaFoldDB" id="A0ABD1F4H2"/>
<dbReference type="PANTHER" id="PTHR13230:SF5">
    <property type="entry name" value="GENERAL TRANSCRIPTION FACTOR 3C POLYPEPTIDE 5"/>
    <property type="match status" value="1"/>
</dbReference>
<evidence type="ECO:0000256" key="2">
    <source>
        <dbReference type="ARBA" id="ARBA00023125"/>
    </source>
</evidence>
<evidence type="ECO:0000259" key="6">
    <source>
        <dbReference type="Pfam" id="PF17682"/>
    </source>
</evidence>
<feature type="domain" description="Transcription factor IIIC subunit Tfc1/Sfc1 triple barrel" evidence="6">
    <location>
        <begin position="44"/>
        <end position="135"/>
    </location>
</feature>
<dbReference type="Proteomes" id="UP001566132">
    <property type="component" value="Unassembled WGS sequence"/>
</dbReference>
<feature type="domain" description="Transcription factor IIIC subunit 5 HTH" evidence="5">
    <location>
        <begin position="182"/>
        <end position="333"/>
    </location>
</feature>
<evidence type="ECO:0000313" key="7">
    <source>
        <dbReference type="EMBL" id="KAL1512478.1"/>
    </source>
</evidence>
<comment type="subcellular location">
    <subcellularLocation>
        <location evidence="1">Nucleus</location>
    </subcellularLocation>
</comment>
<sequence length="554" mass="64251">MLKGQISETISNENSVDFFASQSDNNDRNLDPNCFYKFSETLVRIEYPGNVKNCEKAIETLGGIEEIQKAVDGNKLELSFHPKSQYIKGCIGDVDRSLGILIKAQKLLNGDISYDVIGVSDMNFKFNRMCDFQYLPLVTTDKPETEQSKVDYVHNKIILDKIPTLDWFIKKTPNETPLFLTSVSYARFDQPQIRFESNSYETFHSMVRNDAPQLSDLSKKKMKAKVCISSIRLPLHKNINIPKEPPQRALENVKSKFLQQQLKNVRPLFDERPIWTKAAILHKANVNQDSAKQILPCIAYYCYSGPWRTCWIRLGYNPVNDYNSRIYQILDFRIRATEGMQMKVKAKRTTSNNLSKSFTSKKVTDAHYIIRPNQIPPARQMFYQYCDILFPEVQEMLSKLPKLPSTAKFDSKNGWLPLSFQEHCREIVNRYTFEAVQQEMLKEQEIMDMPQNITTAYCSQMLNNIKKGFSQSVGEYSGVTLRQDPNDIEQIDLSYEEDNEEIDMDRLMKRLPERLPETFEDDDDDDREDSDLEIDLEAVEEVNEIVGAMKDHKL</sequence>
<evidence type="ECO:0000256" key="1">
    <source>
        <dbReference type="ARBA" id="ARBA00004123"/>
    </source>
</evidence>
<dbReference type="InterPro" id="IPR040454">
    <property type="entry name" value="TF_IIIC_Tfc1/Sfc1"/>
</dbReference>
<evidence type="ECO:0000313" key="8">
    <source>
        <dbReference type="Proteomes" id="UP001566132"/>
    </source>
</evidence>
<protein>
    <recommendedName>
        <fullName evidence="9">General transcription factor 3C polypeptide 5</fullName>
    </recommendedName>
</protein>
<keyword evidence="2" id="KW-0238">DNA-binding</keyword>
<evidence type="ECO:0000256" key="3">
    <source>
        <dbReference type="ARBA" id="ARBA00023163"/>
    </source>
</evidence>
<dbReference type="InterPro" id="IPR019136">
    <property type="entry name" value="TF_IIIC_su-5_HTH"/>
</dbReference>
<keyword evidence="8" id="KW-1185">Reference proteome</keyword>
<name>A0ABD1F4H2_HYPHA</name>
<evidence type="ECO:0000259" key="5">
    <source>
        <dbReference type="Pfam" id="PF09734"/>
    </source>
</evidence>
<reference evidence="7 8" key="1">
    <citation type="submission" date="2024-05" db="EMBL/GenBank/DDBJ databases">
        <title>Genetic variation in Jamaican populations of the coffee berry borer (Hypothenemus hampei).</title>
        <authorList>
            <person name="Errbii M."/>
            <person name="Myrie A."/>
        </authorList>
    </citation>
    <scope>NUCLEOTIDE SEQUENCE [LARGE SCALE GENOMIC DNA]</scope>
    <source>
        <strain evidence="7">JA-Hopewell-2020-01-JO</strain>
        <tissue evidence="7">Whole body</tissue>
    </source>
</reference>
<dbReference type="GO" id="GO:0005634">
    <property type="term" value="C:nucleus"/>
    <property type="evidence" value="ECO:0007669"/>
    <property type="project" value="UniProtKB-SubCell"/>
</dbReference>
<keyword evidence="3" id="KW-0804">Transcription</keyword>
<dbReference type="EMBL" id="JBDJPC010000002">
    <property type="protein sequence ID" value="KAL1512478.1"/>
    <property type="molecule type" value="Genomic_DNA"/>
</dbReference>
<dbReference type="InterPro" id="IPR041499">
    <property type="entry name" value="Tfc1/Sfc1_N"/>
</dbReference>
<organism evidence="7 8">
    <name type="scientific">Hypothenemus hampei</name>
    <name type="common">Coffee berry borer</name>
    <dbReference type="NCBI Taxonomy" id="57062"/>
    <lineage>
        <taxon>Eukaryota</taxon>
        <taxon>Metazoa</taxon>
        <taxon>Ecdysozoa</taxon>
        <taxon>Arthropoda</taxon>
        <taxon>Hexapoda</taxon>
        <taxon>Insecta</taxon>
        <taxon>Pterygota</taxon>
        <taxon>Neoptera</taxon>
        <taxon>Endopterygota</taxon>
        <taxon>Coleoptera</taxon>
        <taxon>Polyphaga</taxon>
        <taxon>Cucujiformia</taxon>
        <taxon>Curculionidae</taxon>
        <taxon>Scolytinae</taxon>
        <taxon>Hypothenemus</taxon>
    </lineage>
</organism>
<dbReference type="Pfam" id="PF17682">
    <property type="entry name" value="Tau95_N"/>
    <property type="match status" value="1"/>
</dbReference>
<dbReference type="InterPro" id="IPR042536">
    <property type="entry name" value="TFIIIC_tauA_Sfc1"/>
</dbReference>
<accession>A0ABD1F4H2</accession>
<keyword evidence="4" id="KW-0539">Nucleus</keyword>
<dbReference type="Pfam" id="PF09734">
    <property type="entry name" value="Tau95"/>
    <property type="match status" value="1"/>
</dbReference>
<evidence type="ECO:0000256" key="4">
    <source>
        <dbReference type="ARBA" id="ARBA00023242"/>
    </source>
</evidence>
<comment type="caution">
    <text evidence="7">The sequence shown here is derived from an EMBL/GenBank/DDBJ whole genome shotgun (WGS) entry which is preliminary data.</text>
</comment>
<gene>
    <name evidence="7" type="ORF">ABEB36_002063</name>
</gene>